<evidence type="ECO:0000256" key="6">
    <source>
        <dbReference type="ARBA" id="ARBA00023180"/>
    </source>
</evidence>
<feature type="region of interest" description="Disordered" evidence="7">
    <location>
        <begin position="665"/>
        <end position="691"/>
    </location>
</feature>
<feature type="domain" description="Carboxylesterase type B" evidence="8">
    <location>
        <begin position="21"/>
        <end position="525"/>
    </location>
</feature>
<dbReference type="SUPFAM" id="SSF53474">
    <property type="entry name" value="alpha/beta-Hydrolases"/>
    <property type="match status" value="1"/>
</dbReference>
<protein>
    <submittedName>
        <fullName evidence="10">Antennal carboxylesterase 6</fullName>
    </submittedName>
    <submittedName>
        <fullName evidence="9">Carboxyl/choline esterase</fullName>
    </submittedName>
</protein>
<comment type="similarity">
    <text evidence="1">Belongs to the type-B carboxylesterase/lipase family.</text>
</comment>
<evidence type="ECO:0000256" key="1">
    <source>
        <dbReference type="ARBA" id="ARBA00005964"/>
    </source>
</evidence>
<dbReference type="AlphaFoldDB" id="A0A0B4RYC8"/>
<keyword evidence="6" id="KW-0325">Glycoprotein</keyword>
<dbReference type="InterPro" id="IPR002018">
    <property type="entry name" value="CarbesteraseB"/>
</dbReference>
<dbReference type="PANTHER" id="PTHR43142">
    <property type="entry name" value="CARBOXYLIC ESTER HYDROLASE"/>
    <property type="match status" value="1"/>
</dbReference>
<evidence type="ECO:0000313" key="9">
    <source>
        <dbReference type="EMBL" id="AIY69037.1"/>
    </source>
</evidence>
<dbReference type="Pfam" id="PF00135">
    <property type="entry name" value="COesterase"/>
    <property type="match status" value="1"/>
</dbReference>
<sequence>MMTVAVNEFLDDLRGGRMTEAPTVSVQQGQLQGRTVNSPSGKAFYSFQGIPYAKPPLGSFRFKAPQPAESWDGVRDATSEGSVCPQIDPIITKQFTGDENCLYLNIYTPNLDGAFLPVMIYIHGGGFRNGSGSASLYGADFLVEKDVVVVTINYRLGALGFLSLNTPEVPGNAGLKDIVQAIRWIKENIHNFGGNSGNLTVFGESGGGVATAILTASPSTKDLISKAIIQSGTAINHAVYQKCPISNAKKLVNILGGEAEDVDDILEFLNATSAKELVEATEKLASDGVEFGVTIEKEFGDVEAVLTESFYDVLTSGRVADIPIMIGSTSLELTLERKSDDLQDLIPEELHIERNSEQSLEIAEGIKSLYFKGSHTGVESLNEYLELLSDTMINIHTHRHVKYLVQVSNKPVYYYKFDYVGELNWSKKLLASLGLNHAGHLDELGYLFSNEMIKDVEATPQDLKMRERMVRLWTNFAKSGNPTPEENYYLTVTWLPVTHDNLYFLNLGSELSLGSNPDKAKMDFWDEVYTKYFRIWDQPRTNTEEAVRKTDIIISVTEQTPVAYQEEIVAVSVEETPVVTNEIIVVPETTPEEPLVQISETPEPVKTEPVIVDEIEVVQESSPVQVVDNNGVDKEEDVHEIEPTPVHISNGNSNEVKKPRTSNEIKMVQQPNGTPKDVIRANDPPEDDLPKNIGVNKFVNFFESLGGKK</sequence>
<dbReference type="PROSITE" id="PS00122">
    <property type="entry name" value="CARBOXYLESTERASE_B_1"/>
    <property type="match status" value="1"/>
</dbReference>
<reference evidence="9" key="1">
    <citation type="submission" date="2014-01" db="EMBL/GenBank/DDBJ databases">
        <authorList>
            <person name="Wang B."/>
            <person name="Wang Y."/>
            <person name="Han P."/>
            <person name="Zhang Y."/>
            <person name="Han Z."/>
        </authorList>
    </citation>
    <scope>NUCLEOTIDE SEQUENCE</scope>
    <source>
        <strain evidence="9">CsuEst11</strain>
    </source>
</reference>
<keyword evidence="3" id="KW-0719">Serine esterase</keyword>
<dbReference type="ESTHER" id="chisp-a0a0b4ryc8">
    <property type="family name" value="Carb_B_Arthropoda"/>
</dbReference>
<organism evidence="9">
    <name type="scientific">Chilo suppressalis</name>
    <name type="common">Asiatic rice borer moth</name>
    <dbReference type="NCBI Taxonomy" id="168631"/>
    <lineage>
        <taxon>Eukaryota</taxon>
        <taxon>Metazoa</taxon>
        <taxon>Ecdysozoa</taxon>
        <taxon>Arthropoda</taxon>
        <taxon>Hexapoda</taxon>
        <taxon>Insecta</taxon>
        <taxon>Pterygota</taxon>
        <taxon>Neoptera</taxon>
        <taxon>Endopterygota</taxon>
        <taxon>Lepidoptera</taxon>
        <taxon>Glossata</taxon>
        <taxon>Ditrysia</taxon>
        <taxon>Pyraloidea</taxon>
        <taxon>Crambidae</taxon>
        <taxon>Crambinae</taxon>
        <taxon>Chilo</taxon>
    </lineage>
</organism>
<name>A0A0B4RYC8_CHISP</name>
<evidence type="ECO:0000256" key="7">
    <source>
        <dbReference type="SAM" id="MobiDB-lite"/>
    </source>
</evidence>
<comment type="similarity">
    <text evidence="2">Belongs to the 'GDXG' lipolytic enzyme family.</text>
</comment>
<dbReference type="Gene3D" id="3.40.50.1820">
    <property type="entry name" value="alpha/beta hydrolase"/>
    <property type="match status" value="1"/>
</dbReference>
<evidence type="ECO:0000256" key="4">
    <source>
        <dbReference type="ARBA" id="ARBA00022801"/>
    </source>
</evidence>
<accession>A0A0B4RYC8</accession>
<evidence type="ECO:0000259" key="8">
    <source>
        <dbReference type="Pfam" id="PF00135"/>
    </source>
</evidence>
<dbReference type="PANTHER" id="PTHR43142:SF1">
    <property type="entry name" value="CARBOXYLIC ESTER HYDROLASE"/>
    <property type="match status" value="1"/>
</dbReference>
<dbReference type="STRING" id="168631.A0A0B4RYC8"/>
<dbReference type="OrthoDB" id="19653at2759"/>
<evidence type="ECO:0000256" key="2">
    <source>
        <dbReference type="ARBA" id="ARBA00010515"/>
    </source>
</evidence>
<dbReference type="EMBL" id="KP938877">
    <property type="protein sequence ID" value="AKS40358.1"/>
    <property type="molecule type" value="mRNA"/>
</dbReference>
<evidence type="ECO:0000256" key="3">
    <source>
        <dbReference type="ARBA" id="ARBA00022487"/>
    </source>
</evidence>
<keyword evidence="5" id="KW-1015">Disulfide bond</keyword>
<keyword evidence="4" id="KW-0378">Hydrolase</keyword>
<proteinExistence type="evidence at transcript level"/>
<dbReference type="InterPro" id="IPR019826">
    <property type="entry name" value="Carboxylesterase_B_AS"/>
</dbReference>
<dbReference type="InterPro" id="IPR029058">
    <property type="entry name" value="AB_hydrolase_fold"/>
</dbReference>
<reference evidence="10" key="2">
    <citation type="journal article" date="2015" name="J. Insect Sci.">
        <title>Identification of Putative Carboxylesterase and Glutathione S-transferase Genes from the Antennae of the Chilo suppressalis (Lepidoptera: Pyralidae).</title>
        <authorList>
            <person name="Liu S."/>
            <person name="Gong Z.J."/>
            <person name="Rao X.J."/>
            <person name="Li M.Y."/>
            <person name="Li S.G."/>
        </authorList>
    </citation>
    <scope>NUCLEOTIDE SEQUENCE</scope>
</reference>
<evidence type="ECO:0000256" key="5">
    <source>
        <dbReference type="ARBA" id="ARBA00023157"/>
    </source>
</evidence>
<dbReference type="InterPro" id="IPR002168">
    <property type="entry name" value="Lipase_GDXG_HIS_AS"/>
</dbReference>
<dbReference type="GO" id="GO:0052689">
    <property type="term" value="F:carboxylic ester hydrolase activity"/>
    <property type="evidence" value="ECO:0007669"/>
    <property type="project" value="UniProtKB-KW"/>
</dbReference>
<evidence type="ECO:0000313" key="10">
    <source>
        <dbReference type="EMBL" id="AKS40358.1"/>
    </source>
</evidence>
<dbReference type="EMBL" id="KJ023209">
    <property type="protein sequence ID" value="AIY69037.1"/>
    <property type="molecule type" value="mRNA"/>
</dbReference>
<dbReference type="PROSITE" id="PS01173">
    <property type="entry name" value="LIPASE_GDXG_HIS"/>
    <property type="match status" value="1"/>
</dbReference>